<dbReference type="Gene3D" id="1.10.220.30">
    <property type="match status" value="3"/>
</dbReference>
<dbReference type="NCBIfam" id="TIGR00207">
    <property type="entry name" value="fliG"/>
    <property type="match status" value="1"/>
</dbReference>
<evidence type="ECO:0000256" key="7">
    <source>
        <dbReference type="ARBA" id="ARBA00022779"/>
    </source>
</evidence>
<dbReference type="GO" id="GO:0071973">
    <property type="term" value="P:bacterial-type flagellum-dependent cell motility"/>
    <property type="evidence" value="ECO:0007669"/>
    <property type="project" value="InterPro"/>
</dbReference>
<dbReference type="SUPFAM" id="SSF48029">
    <property type="entry name" value="FliG"/>
    <property type="match status" value="2"/>
</dbReference>
<dbReference type="PIRSF" id="PIRSF003161">
    <property type="entry name" value="FliG"/>
    <property type="match status" value="1"/>
</dbReference>
<dbReference type="GO" id="GO:0006935">
    <property type="term" value="P:chemotaxis"/>
    <property type="evidence" value="ECO:0007669"/>
    <property type="project" value="UniProtKB-KW"/>
</dbReference>
<dbReference type="Pfam" id="PF14841">
    <property type="entry name" value="FliG_M"/>
    <property type="match status" value="1"/>
</dbReference>
<dbReference type="InterPro" id="IPR023087">
    <property type="entry name" value="Flg_Motor_Flig_C"/>
</dbReference>
<sequence>MPADENKTSGVERAAILMLALGEKDAASILSHMGPKEVQELGLAMANMSNVSTSKMESVMHSFVDTLRSQTSLGMDSDEYIRNVLTNALGKDKAGGVIDRILLGRNSKGLEQLKWMDPRSVAELIRLEHPQIIAIVLSFLDSDQAAEVLSEFPERVRPDIVMRIATLDGIQPAALQELDEILEKQFSGASNVKSSSLGGIKTAANILNLIEGSIESSIMEHVAGADPEIAQEIQDNMFVFDNLIDVDDRGIQTLMREVASDQLLLAMRGADEGLKEKIFKNMSKRAAEMLRDDLEAAPPVRLSDVEAAQKEILTVARRLADAGEIMLGGGGGEEFI</sequence>
<dbReference type="PRINTS" id="PR00954">
    <property type="entry name" value="FLGMOTORFLIG"/>
</dbReference>
<dbReference type="InterPro" id="IPR000090">
    <property type="entry name" value="Flg_Motor_Flig"/>
</dbReference>
<evidence type="ECO:0000259" key="12">
    <source>
        <dbReference type="Pfam" id="PF01706"/>
    </source>
</evidence>
<dbReference type="AlphaFoldDB" id="A0A2N6CYN2"/>
<keyword evidence="5 11" id="KW-1003">Cell membrane</keyword>
<proteinExistence type="inferred from homology"/>
<keyword evidence="15" id="KW-0969">Cilium</keyword>
<keyword evidence="11" id="KW-0997">Cell inner membrane</keyword>
<evidence type="ECO:0000256" key="9">
    <source>
        <dbReference type="ARBA" id="ARBA00023143"/>
    </source>
</evidence>
<dbReference type="InterPro" id="IPR011002">
    <property type="entry name" value="FliG_a-hlx"/>
</dbReference>
<keyword evidence="7 11" id="KW-0283">Flagellar rotation</keyword>
<evidence type="ECO:0000256" key="3">
    <source>
        <dbReference type="ARBA" id="ARBA00010299"/>
    </source>
</evidence>
<dbReference type="FunFam" id="1.10.220.30:FF:000001">
    <property type="entry name" value="Flagellar motor switch protein FliG"/>
    <property type="match status" value="1"/>
</dbReference>
<evidence type="ECO:0000256" key="5">
    <source>
        <dbReference type="ARBA" id="ARBA00022475"/>
    </source>
</evidence>
<comment type="similarity">
    <text evidence="3 11">Belongs to the FliG family.</text>
</comment>
<evidence type="ECO:0000256" key="6">
    <source>
        <dbReference type="ARBA" id="ARBA00022500"/>
    </source>
</evidence>
<comment type="subcellular location">
    <subcellularLocation>
        <location evidence="1 11">Bacterial flagellum basal body</location>
    </subcellularLocation>
    <subcellularLocation>
        <location evidence="2 11">Cell inner membrane</location>
        <topology evidence="2 11">Peripheral membrane protein</topology>
        <orientation evidence="2 11">Cytoplasmic side</orientation>
    </subcellularLocation>
</comment>
<dbReference type="EMBL" id="PKUN01000005">
    <property type="protein sequence ID" value="PLX62441.1"/>
    <property type="molecule type" value="Genomic_DNA"/>
</dbReference>
<dbReference type="Proteomes" id="UP000235015">
    <property type="component" value="Unassembled WGS sequence"/>
</dbReference>
<feature type="domain" description="Flagellar motor switch protein FliG middle" evidence="13">
    <location>
        <begin position="118"/>
        <end position="190"/>
    </location>
</feature>
<comment type="caution">
    <text evidence="15">The sequence shown here is derived from an EMBL/GenBank/DDBJ whole genome shotgun (WGS) entry which is preliminary data.</text>
</comment>
<feature type="domain" description="Flagellar motor switch protein FliG N-terminal" evidence="14">
    <location>
        <begin position="9"/>
        <end position="109"/>
    </location>
</feature>
<dbReference type="GO" id="GO:0003774">
    <property type="term" value="F:cytoskeletal motor activity"/>
    <property type="evidence" value="ECO:0007669"/>
    <property type="project" value="InterPro"/>
</dbReference>
<dbReference type="RefSeq" id="WP_029133758.1">
    <property type="nucleotide sequence ID" value="NZ_CAXXYC010000003.1"/>
</dbReference>
<evidence type="ECO:0000259" key="13">
    <source>
        <dbReference type="Pfam" id="PF14841"/>
    </source>
</evidence>
<keyword evidence="15" id="KW-0966">Cell projection</keyword>
<evidence type="ECO:0000256" key="8">
    <source>
        <dbReference type="ARBA" id="ARBA00023136"/>
    </source>
</evidence>
<dbReference type="InterPro" id="IPR032779">
    <property type="entry name" value="FliG_M"/>
</dbReference>
<dbReference type="GO" id="GO:0005886">
    <property type="term" value="C:plasma membrane"/>
    <property type="evidence" value="ECO:0007669"/>
    <property type="project" value="UniProtKB-SubCell"/>
</dbReference>
<feature type="domain" description="Flagellar motor switch protein FliG C-terminal" evidence="12">
    <location>
        <begin position="223"/>
        <end position="327"/>
    </location>
</feature>
<dbReference type="GO" id="GO:0009425">
    <property type="term" value="C:bacterial-type flagellum basal body"/>
    <property type="evidence" value="ECO:0007669"/>
    <property type="project" value="UniProtKB-SubCell"/>
</dbReference>
<evidence type="ECO:0000256" key="2">
    <source>
        <dbReference type="ARBA" id="ARBA00004515"/>
    </source>
</evidence>
<keyword evidence="8 11" id="KW-0472">Membrane</keyword>
<protein>
    <recommendedName>
        <fullName evidence="4 11">Flagellar motor switch protein FliG</fullName>
    </recommendedName>
</protein>
<keyword evidence="6 11" id="KW-0145">Chemotaxis</keyword>
<evidence type="ECO:0000256" key="11">
    <source>
        <dbReference type="PIRNR" id="PIRNR003161"/>
    </source>
</evidence>
<keyword evidence="9 11" id="KW-0975">Bacterial flagellum</keyword>
<comment type="function">
    <text evidence="10 11">FliG is one of three proteins (FliG, FliN, FliM) that forms the rotor-mounted switch complex (C ring), located at the base of the basal body. This complex interacts with the CheY and CheZ chemotaxis proteins, in addition to contacting components of the motor that determine the direction of flagellar rotation.</text>
</comment>
<dbReference type="Pfam" id="PF01706">
    <property type="entry name" value="FliG_C"/>
    <property type="match status" value="1"/>
</dbReference>
<evidence type="ECO:0000256" key="4">
    <source>
        <dbReference type="ARBA" id="ARBA00021870"/>
    </source>
</evidence>
<dbReference type="Pfam" id="PF14842">
    <property type="entry name" value="FliG_N"/>
    <property type="match status" value="1"/>
</dbReference>
<dbReference type="PANTHER" id="PTHR30534:SF0">
    <property type="entry name" value="FLAGELLAR MOTOR SWITCH PROTEIN FLIG"/>
    <property type="match status" value="1"/>
</dbReference>
<dbReference type="STRING" id="1111735.GCA_000428045_01046"/>
<evidence type="ECO:0000256" key="10">
    <source>
        <dbReference type="ARBA" id="ARBA00025598"/>
    </source>
</evidence>
<evidence type="ECO:0000256" key="1">
    <source>
        <dbReference type="ARBA" id="ARBA00004117"/>
    </source>
</evidence>
<evidence type="ECO:0000259" key="14">
    <source>
        <dbReference type="Pfam" id="PF14842"/>
    </source>
</evidence>
<dbReference type="InterPro" id="IPR028263">
    <property type="entry name" value="FliG_N"/>
</dbReference>
<dbReference type="PANTHER" id="PTHR30534">
    <property type="entry name" value="FLAGELLAR MOTOR SWITCH PROTEIN FLIG"/>
    <property type="match status" value="1"/>
</dbReference>
<evidence type="ECO:0000313" key="15">
    <source>
        <dbReference type="EMBL" id="PLX62441.1"/>
    </source>
</evidence>
<keyword evidence="15" id="KW-0282">Flagellum</keyword>
<reference evidence="15 16" key="1">
    <citation type="submission" date="2017-11" db="EMBL/GenBank/DDBJ databases">
        <title>Genome-resolved metagenomics identifies genetic mobility, metabolic interactions, and unexpected diversity in perchlorate-reducing communities.</title>
        <authorList>
            <person name="Barnum T.P."/>
            <person name="Figueroa I.A."/>
            <person name="Carlstrom C.I."/>
            <person name="Lucas L.N."/>
            <person name="Engelbrektson A.L."/>
            <person name="Coates J.D."/>
        </authorList>
    </citation>
    <scope>NUCLEOTIDE SEQUENCE [LARGE SCALE GENOMIC DNA]</scope>
    <source>
        <strain evidence="15">BM301</strain>
    </source>
</reference>
<evidence type="ECO:0000313" key="16">
    <source>
        <dbReference type="Proteomes" id="UP000235015"/>
    </source>
</evidence>
<name>A0A2N6CYN2_9GAMM</name>
<gene>
    <name evidence="15" type="ORF">C0630_06290</name>
</gene>
<organism evidence="15 16">
    <name type="scientific">Sedimenticola selenatireducens</name>
    <dbReference type="NCBI Taxonomy" id="191960"/>
    <lineage>
        <taxon>Bacteria</taxon>
        <taxon>Pseudomonadati</taxon>
        <taxon>Pseudomonadota</taxon>
        <taxon>Gammaproteobacteria</taxon>
        <taxon>Chromatiales</taxon>
        <taxon>Sedimenticolaceae</taxon>
        <taxon>Sedimenticola</taxon>
    </lineage>
</organism>
<accession>A0A2N6CYN2</accession>